<dbReference type="InterPro" id="IPR037219">
    <property type="entry name" value="Peptidase_M41-like"/>
</dbReference>
<evidence type="ECO:0000259" key="1">
    <source>
        <dbReference type="Pfam" id="PF01434"/>
    </source>
</evidence>
<comment type="caution">
    <text evidence="2">The sequence shown here is derived from an EMBL/GenBank/DDBJ whole genome shotgun (WGS) entry which is preliminary data.</text>
</comment>
<dbReference type="AlphaFoldDB" id="X0S1D6"/>
<dbReference type="GO" id="GO:0004176">
    <property type="term" value="F:ATP-dependent peptidase activity"/>
    <property type="evidence" value="ECO:0007669"/>
    <property type="project" value="InterPro"/>
</dbReference>
<dbReference type="InterPro" id="IPR000642">
    <property type="entry name" value="Peptidase_M41"/>
</dbReference>
<reference evidence="2" key="1">
    <citation type="journal article" date="2014" name="Front. Microbiol.">
        <title>High frequency of phylogenetically diverse reductive dehalogenase-homologous genes in deep subseafloor sedimentary metagenomes.</title>
        <authorList>
            <person name="Kawai M."/>
            <person name="Futagami T."/>
            <person name="Toyoda A."/>
            <person name="Takaki Y."/>
            <person name="Nishi S."/>
            <person name="Hori S."/>
            <person name="Arai W."/>
            <person name="Tsubouchi T."/>
            <person name="Morono Y."/>
            <person name="Uchiyama I."/>
            <person name="Ito T."/>
            <person name="Fujiyama A."/>
            <person name="Inagaki F."/>
            <person name="Takami H."/>
        </authorList>
    </citation>
    <scope>NUCLEOTIDE SEQUENCE</scope>
    <source>
        <strain evidence="2">Expedition CK06-06</strain>
    </source>
</reference>
<sequence length="184" mass="20829">AYHESGHLMVTYLLHPTEDVFKASIIPRRSSLGVVYAQPKEELHTKSKYGFLADIKVCLGGYVAEKIKVGVTSSGVSSDFRQAMKKAHVMVWMLGMGDSGLLGDFTAVPNEQLSEETKRRLNEDTNKIFQKGAKEVEELLTKERPLLDRFANELIKKEELEYDEIEEIFKEYGKGPTKKQKSSK</sequence>
<dbReference type="Pfam" id="PF01434">
    <property type="entry name" value="Peptidase_M41"/>
    <property type="match status" value="1"/>
</dbReference>
<feature type="domain" description="Peptidase M41" evidence="1">
    <location>
        <begin position="1"/>
        <end position="168"/>
    </location>
</feature>
<dbReference type="SUPFAM" id="SSF140990">
    <property type="entry name" value="FtsH protease domain-like"/>
    <property type="match status" value="1"/>
</dbReference>
<protein>
    <recommendedName>
        <fullName evidence="1">Peptidase M41 domain-containing protein</fullName>
    </recommendedName>
</protein>
<dbReference type="GO" id="GO:0005524">
    <property type="term" value="F:ATP binding"/>
    <property type="evidence" value="ECO:0007669"/>
    <property type="project" value="InterPro"/>
</dbReference>
<name>X0S1D6_9ZZZZ</name>
<proteinExistence type="predicted"/>
<dbReference type="GO" id="GO:0004222">
    <property type="term" value="F:metalloendopeptidase activity"/>
    <property type="evidence" value="ECO:0007669"/>
    <property type="project" value="InterPro"/>
</dbReference>
<dbReference type="GO" id="GO:0006508">
    <property type="term" value="P:proteolysis"/>
    <property type="evidence" value="ECO:0007669"/>
    <property type="project" value="InterPro"/>
</dbReference>
<dbReference type="EMBL" id="BARS01001291">
    <property type="protein sequence ID" value="GAF69777.1"/>
    <property type="molecule type" value="Genomic_DNA"/>
</dbReference>
<gene>
    <name evidence="2" type="ORF">S01H1_02615</name>
</gene>
<dbReference type="PANTHER" id="PTHR23076">
    <property type="entry name" value="METALLOPROTEASE M41 FTSH"/>
    <property type="match status" value="1"/>
</dbReference>
<dbReference type="PANTHER" id="PTHR23076:SF97">
    <property type="entry name" value="ATP-DEPENDENT ZINC METALLOPROTEASE YME1L1"/>
    <property type="match status" value="1"/>
</dbReference>
<organism evidence="2">
    <name type="scientific">marine sediment metagenome</name>
    <dbReference type="NCBI Taxonomy" id="412755"/>
    <lineage>
        <taxon>unclassified sequences</taxon>
        <taxon>metagenomes</taxon>
        <taxon>ecological metagenomes</taxon>
    </lineage>
</organism>
<dbReference type="Gene3D" id="1.20.58.760">
    <property type="entry name" value="Peptidase M41"/>
    <property type="match status" value="1"/>
</dbReference>
<feature type="non-terminal residue" evidence="2">
    <location>
        <position position="1"/>
    </location>
</feature>
<evidence type="ECO:0000313" key="2">
    <source>
        <dbReference type="EMBL" id="GAF69777.1"/>
    </source>
</evidence>
<accession>X0S1D6</accession>